<comment type="function">
    <text evidence="8">Involved in unsaturated fatty acids biosynthesis. Catalyzes the dehydration of short chain beta-hydroxyacyl-ACPs and long chain saturated and unsaturated beta-hydroxyacyl-ACPs.</text>
</comment>
<name>A0A382PS28_9ZZZZ</name>
<dbReference type="GO" id="GO:0006633">
    <property type="term" value="P:fatty acid biosynthetic process"/>
    <property type="evidence" value="ECO:0007669"/>
    <property type="project" value="InterPro"/>
</dbReference>
<dbReference type="Gene3D" id="3.10.129.10">
    <property type="entry name" value="Hotdog Thioesterase"/>
    <property type="match status" value="1"/>
</dbReference>
<dbReference type="AlphaFoldDB" id="A0A382PS28"/>
<dbReference type="PANTHER" id="PTHR30272:SF1">
    <property type="entry name" value="3-HYDROXYACYL-[ACYL-CARRIER-PROTEIN] DEHYDRATASE"/>
    <property type="match status" value="1"/>
</dbReference>
<evidence type="ECO:0000256" key="5">
    <source>
        <dbReference type="ARBA" id="ARBA00022556"/>
    </source>
</evidence>
<evidence type="ECO:0000256" key="2">
    <source>
        <dbReference type="ARBA" id="ARBA00013167"/>
    </source>
</evidence>
<dbReference type="InterPro" id="IPR010084">
    <property type="entry name" value="FabZ"/>
</dbReference>
<sequence>IMQILPHRYPFLMVDRVTRIDGNQITAEKNVTLNEPYFQGHFPGHPIMPGVLQLEAMAQVAGILTLKQADNAGKIAYFMAADKVKWRKPVKPGDVLQIDIELLRARGKVAKAKGVCTVRGEVVSEAEITFTLAGNS</sequence>
<dbReference type="GO" id="GO:0016020">
    <property type="term" value="C:membrane"/>
    <property type="evidence" value="ECO:0007669"/>
    <property type="project" value="GOC"/>
</dbReference>
<keyword evidence="7" id="KW-0456">Lyase</keyword>
<dbReference type="Pfam" id="PF07977">
    <property type="entry name" value="FabA"/>
    <property type="match status" value="1"/>
</dbReference>
<protein>
    <recommendedName>
        <fullName evidence="2">3-hydroxyacyl-[acyl-carrier-protein] dehydratase</fullName>
        <ecNumber evidence="2">4.2.1.59</ecNumber>
    </recommendedName>
</protein>
<keyword evidence="6" id="KW-0443">Lipid metabolism</keyword>
<keyword evidence="4" id="KW-0444">Lipid biosynthesis</keyword>
<evidence type="ECO:0000256" key="1">
    <source>
        <dbReference type="ARBA" id="ARBA00004496"/>
    </source>
</evidence>
<dbReference type="FunFam" id="3.10.129.10:FF:000001">
    <property type="entry name" value="3-hydroxyacyl-[acyl-carrier-protein] dehydratase FabZ"/>
    <property type="match status" value="1"/>
</dbReference>
<dbReference type="NCBIfam" id="NF000582">
    <property type="entry name" value="PRK00006.1"/>
    <property type="match status" value="1"/>
</dbReference>
<dbReference type="GO" id="GO:0019171">
    <property type="term" value="F:(3R)-hydroxyacyl-[acyl-carrier-protein] dehydratase activity"/>
    <property type="evidence" value="ECO:0007669"/>
    <property type="project" value="UniProtKB-EC"/>
</dbReference>
<dbReference type="HAMAP" id="MF_00406">
    <property type="entry name" value="FabZ"/>
    <property type="match status" value="1"/>
</dbReference>
<evidence type="ECO:0000256" key="8">
    <source>
        <dbReference type="ARBA" id="ARBA00025049"/>
    </source>
</evidence>
<dbReference type="EC" id="4.2.1.59" evidence="2"/>
<organism evidence="9">
    <name type="scientific">marine metagenome</name>
    <dbReference type="NCBI Taxonomy" id="408172"/>
    <lineage>
        <taxon>unclassified sequences</taxon>
        <taxon>metagenomes</taxon>
        <taxon>ecological metagenomes</taxon>
    </lineage>
</organism>
<gene>
    <name evidence="9" type="ORF">METZ01_LOCUS327646</name>
</gene>
<reference evidence="9" key="1">
    <citation type="submission" date="2018-05" db="EMBL/GenBank/DDBJ databases">
        <authorList>
            <person name="Lanie J.A."/>
            <person name="Ng W.-L."/>
            <person name="Kazmierczak K.M."/>
            <person name="Andrzejewski T.M."/>
            <person name="Davidsen T.M."/>
            <person name="Wayne K.J."/>
            <person name="Tettelin H."/>
            <person name="Glass J.I."/>
            <person name="Rusch D."/>
            <person name="Podicherti R."/>
            <person name="Tsui H.-C.T."/>
            <person name="Winkler M.E."/>
        </authorList>
    </citation>
    <scope>NUCLEOTIDE SEQUENCE</scope>
</reference>
<dbReference type="SUPFAM" id="SSF54637">
    <property type="entry name" value="Thioesterase/thiol ester dehydrase-isomerase"/>
    <property type="match status" value="1"/>
</dbReference>
<dbReference type="PANTHER" id="PTHR30272">
    <property type="entry name" value="3-HYDROXYACYL-[ACYL-CARRIER-PROTEIN] DEHYDRATASE"/>
    <property type="match status" value="1"/>
</dbReference>
<evidence type="ECO:0000256" key="3">
    <source>
        <dbReference type="ARBA" id="ARBA00022490"/>
    </source>
</evidence>
<keyword evidence="3" id="KW-0963">Cytoplasm</keyword>
<dbReference type="InterPro" id="IPR013114">
    <property type="entry name" value="FabA_FabZ"/>
</dbReference>
<dbReference type="CDD" id="cd01288">
    <property type="entry name" value="FabZ"/>
    <property type="match status" value="1"/>
</dbReference>
<dbReference type="GO" id="GO:0009245">
    <property type="term" value="P:lipid A biosynthetic process"/>
    <property type="evidence" value="ECO:0007669"/>
    <property type="project" value="UniProtKB-KW"/>
</dbReference>
<accession>A0A382PS28</accession>
<evidence type="ECO:0000256" key="6">
    <source>
        <dbReference type="ARBA" id="ARBA00023098"/>
    </source>
</evidence>
<comment type="subcellular location">
    <subcellularLocation>
        <location evidence="1">Cytoplasm</location>
    </subcellularLocation>
</comment>
<dbReference type="EMBL" id="UINC01108580">
    <property type="protein sequence ID" value="SVC74792.1"/>
    <property type="molecule type" value="Genomic_DNA"/>
</dbReference>
<dbReference type="NCBIfam" id="TIGR01750">
    <property type="entry name" value="fabZ"/>
    <property type="match status" value="1"/>
</dbReference>
<dbReference type="InterPro" id="IPR029069">
    <property type="entry name" value="HotDog_dom_sf"/>
</dbReference>
<dbReference type="GO" id="GO:0005737">
    <property type="term" value="C:cytoplasm"/>
    <property type="evidence" value="ECO:0007669"/>
    <property type="project" value="UniProtKB-SubCell"/>
</dbReference>
<evidence type="ECO:0000256" key="7">
    <source>
        <dbReference type="ARBA" id="ARBA00023239"/>
    </source>
</evidence>
<feature type="non-terminal residue" evidence="9">
    <location>
        <position position="1"/>
    </location>
</feature>
<keyword evidence="5" id="KW-0441">Lipid A biosynthesis</keyword>
<evidence type="ECO:0000313" key="9">
    <source>
        <dbReference type="EMBL" id="SVC74792.1"/>
    </source>
</evidence>
<proteinExistence type="inferred from homology"/>
<evidence type="ECO:0000256" key="4">
    <source>
        <dbReference type="ARBA" id="ARBA00022516"/>
    </source>
</evidence>